<gene>
    <name evidence="2" type="ORF">QUF54_00010</name>
</gene>
<organism evidence="2 3">
    <name type="scientific">Candidatus Marithioploca araucensis</name>
    <dbReference type="NCBI Taxonomy" id="70273"/>
    <lineage>
        <taxon>Bacteria</taxon>
        <taxon>Pseudomonadati</taxon>
        <taxon>Pseudomonadota</taxon>
        <taxon>Gammaproteobacteria</taxon>
        <taxon>Thiotrichales</taxon>
        <taxon>Thiotrichaceae</taxon>
        <taxon>Candidatus Marithioploca</taxon>
    </lineage>
</organism>
<sequence>MAEHLAVLQHLMTELLQTTSSEVPWRETLIALEPQLKYEENRETEYSRLFILAFPNITVQPFGSYWLENDQCLMGRSTLEVKKMMAEHGIEIAEDTGFLPDHIVSELEFMALLASQDNEKALQTQQQLLEQHLALWIPRFIAALRAANPASYYQLAADFLEQLIESEIRSIK</sequence>
<evidence type="ECO:0000313" key="3">
    <source>
        <dbReference type="Proteomes" id="UP001171945"/>
    </source>
</evidence>
<dbReference type="InterPro" id="IPR020945">
    <property type="entry name" value="DMSO/NO3_reduct_chaperone"/>
</dbReference>
<dbReference type="SUPFAM" id="SSF89155">
    <property type="entry name" value="TorD-like"/>
    <property type="match status" value="1"/>
</dbReference>
<keyword evidence="3" id="KW-1185">Reference proteome</keyword>
<dbReference type="InterPro" id="IPR036411">
    <property type="entry name" value="TorD-like_sf"/>
</dbReference>
<dbReference type="EMBL" id="JAUCGM010000001">
    <property type="protein sequence ID" value="MDM8561718.1"/>
    <property type="molecule type" value="Genomic_DNA"/>
</dbReference>
<proteinExistence type="predicted"/>
<dbReference type="PANTHER" id="PTHR34227">
    <property type="entry name" value="CHAPERONE PROTEIN YCDY"/>
    <property type="match status" value="1"/>
</dbReference>
<reference evidence="2" key="1">
    <citation type="submission" date="2023-06" db="EMBL/GenBank/DDBJ databases">
        <title>Uncultivated large filamentous bacteria from sulfidic sediments reveal new species and different genomic features in energy metabolism and defense.</title>
        <authorList>
            <person name="Fonseca A."/>
        </authorList>
    </citation>
    <scope>NUCLEOTIDE SEQUENCE</scope>
    <source>
        <strain evidence="2">HSG4</strain>
    </source>
</reference>
<dbReference type="InterPro" id="IPR050289">
    <property type="entry name" value="TorD/DmsD_chaperones"/>
</dbReference>
<name>A0ABT7VRS2_9GAMM</name>
<keyword evidence="1" id="KW-0143">Chaperone</keyword>
<dbReference type="Gene3D" id="1.10.3480.10">
    <property type="entry name" value="TorD-like"/>
    <property type="match status" value="1"/>
</dbReference>
<comment type="caution">
    <text evidence="2">The sequence shown here is derived from an EMBL/GenBank/DDBJ whole genome shotgun (WGS) entry which is preliminary data.</text>
</comment>
<evidence type="ECO:0000313" key="2">
    <source>
        <dbReference type="EMBL" id="MDM8561718.1"/>
    </source>
</evidence>
<evidence type="ECO:0000256" key="1">
    <source>
        <dbReference type="ARBA" id="ARBA00023186"/>
    </source>
</evidence>
<dbReference type="Pfam" id="PF02613">
    <property type="entry name" value="Nitrate_red_del"/>
    <property type="match status" value="1"/>
</dbReference>
<accession>A0ABT7VRS2</accession>
<dbReference type="Proteomes" id="UP001171945">
    <property type="component" value="Unassembled WGS sequence"/>
</dbReference>
<dbReference type="PANTHER" id="PTHR34227:SF1">
    <property type="entry name" value="DIMETHYL SULFOXIDE REDUCTASE CHAPERONE-RELATED"/>
    <property type="match status" value="1"/>
</dbReference>
<protein>
    <submittedName>
        <fullName evidence="2">Molecular chaperone TorD family protein</fullName>
    </submittedName>
</protein>